<evidence type="ECO:0000313" key="2">
    <source>
        <dbReference type="EMBL" id="KAK8775988.1"/>
    </source>
</evidence>
<feature type="compositionally biased region" description="Low complexity" evidence="1">
    <location>
        <begin position="152"/>
        <end position="165"/>
    </location>
</feature>
<feature type="region of interest" description="Disordered" evidence="1">
    <location>
        <begin position="565"/>
        <end position="642"/>
    </location>
</feature>
<feature type="region of interest" description="Disordered" evidence="1">
    <location>
        <begin position="40"/>
        <end position="73"/>
    </location>
</feature>
<gene>
    <name evidence="2" type="ORF">V5799_030666</name>
</gene>
<dbReference type="AlphaFoldDB" id="A0AAQ4EN42"/>
<feature type="compositionally biased region" description="Low complexity" evidence="1">
    <location>
        <begin position="122"/>
        <end position="134"/>
    </location>
</feature>
<feature type="compositionally biased region" description="Basic and acidic residues" evidence="1">
    <location>
        <begin position="187"/>
        <end position="198"/>
    </location>
</feature>
<feature type="compositionally biased region" description="Basic and acidic residues" evidence="1">
    <location>
        <begin position="64"/>
        <end position="73"/>
    </location>
</feature>
<protein>
    <submittedName>
        <fullName evidence="2">Uncharacterized protein</fullName>
    </submittedName>
</protein>
<feature type="region of interest" description="Disordered" evidence="1">
    <location>
        <begin position="319"/>
        <end position="362"/>
    </location>
</feature>
<feature type="compositionally biased region" description="Polar residues" evidence="1">
    <location>
        <begin position="734"/>
        <end position="750"/>
    </location>
</feature>
<reference evidence="2 3" key="1">
    <citation type="journal article" date="2023" name="Arcadia Sci">
        <title>De novo assembly of a long-read Amblyomma americanum tick genome.</title>
        <authorList>
            <person name="Chou S."/>
            <person name="Poskanzer K.E."/>
            <person name="Rollins M."/>
            <person name="Thuy-Boun P.S."/>
        </authorList>
    </citation>
    <scope>NUCLEOTIDE SEQUENCE [LARGE SCALE GENOMIC DNA]</scope>
    <source>
        <strain evidence="2">F_SG_1</strain>
        <tissue evidence="2">Salivary glands</tissue>
    </source>
</reference>
<feature type="compositionally biased region" description="Low complexity" evidence="1">
    <location>
        <begin position="411"/>
        <end position="426"/>
    </location>
</feature>
<feature type="compositionally biased region" description="Low complexity" evidence="1">
    <location>
        <begin position="689"/>
        <end position="707"/>
    </location>
</feature>
<dbReference type="PROSITE" id="PS51257">
    <property type="entry name" value="PROKAR_LIPOPROTEIN"/>
    <property type="match status" value="1"/>
</dbReference>
<dbReference type="Proteomes" id="UP001321473">
    <property type="component" value="Unassembled WGS sequence"/>
</dbReference>
<sequence length="883" mass="92402">MAASRQVRIRSGGVPAVIGAVVGVCGCRLPEHRRLTWSDDARRLSSSSSGSSSGGVAKGPSQQWREEGGEQDITKLSDDAFESVLRELVECKPQARSSSLVRSLRREVRDQEELFDGSRHTLPLLSSSASSGGHHQPRHHHRPGGSVSLQDLASSPMPSSSLARPRGGGVPNPAGRGMRQVTGSRLVETRVGRLDHNSEASAGGGGGGGEASRAVAAAADEDKSSAAAAAAFCRVDEPSSVKMPLLVRPKVDLELVTMKNGSIFANDDNEVAAQDHSATRRITATFDHHHTFITAKDLCMDKDGRMSVFGGDAGTVATFTQSHNRDGEPHSNNGSYSTRKTKKSRNHVDPTVMAEDMTGHRGSDSIDTLLAYIYSDDKGGAPKSSNSNGGNGMAPGNTENRKGKNMRKGVTSSSNSSGGTKNSSLSSPPPGQTEEKEVQEGLSEDVVNNNFDSSHRRAVFEDAPLVGGDGNSPGEKERSFSPSFYSDYGTETEPAGSYRVDLSSFSDVDQIQESEFRLVTKKQRRRAQLKKAATTVCESFHRPLGGGSAGASGCLPSAFTNVSGNGSVEDSVRRAGAHSLESLPQSQPHQRSGIGPRSMRHEPPASVAGGGRQHNYTGSAPPSEPSSPENSDLDSVHSLPVSSGSTSVAAAATAVLQTSYADIARMSCRARAGTNGGGAAVSSTAAENPVPSQQQQQTPVRPTSQGAEAAVAVMAPATTASLATAAGAGRQEDVSSSGECFQSSGDNGRSSPAVVLMDDVGGPPPVALGEITFGFDVNEQLVRMSLDSQFHCVPSGGTLGERGEPAPAPAAAAAPVTTAAASPRFDGRPEELGRFNHRDVVDFLDWEWMRACQSYEKEGSSGSKAKVLYYCDASSAGQWQQNS</sequence>
<name>A0AAQ4EN42_AMBAM</name>
<organism evidence="2 3">
    <name type="scientific">Amblyomma americanum</name>
    <name type="common">Lone star tick</name>
    <dbReference type="NCBI Taxonomy" id="6943"/>
    <lineage>
        <taxon>Eukaryota</taxon>
        <taxon>Metazoa</taxon>
        <taxon>Ecdysozoa</taxon>
        <taxon>Arthropoda</taxon>
        <taxon>Chelicerata</taxon>
        <taxon>Arachnida</taxon>
        <taxon>Acari</taxon>
        <taxon>Parasitiformes</taxon>
        <taxon>Ixodida</taxon>
        <taxon>Ixodoidea</taxon>
        <taxon>Ixodidae</taxon>
        <taxon>Amblyomminae</taxon>
        <taxon>Amblyomma</taxon>
    </lineage>
</organism>
<feature type="region of interest" description="Disordered" evidence="1">
    <location>
        <begin position="379"/>
        <end position="493"/>
    </location>
</feature>
<comment type="caution">
    <text evidence="2">The sequence shown here is derived from an EMBL/GenBank/DDBJ whole genome shotgun (WGS) entry which is preliminary data.</text>
</comment>
<keyword evidence="3" id="KW-1185">Reference proteome</keyword>
<evidence type="ECO:0000313" key="3">
    <source>
        <dbReference type="Proteomes" id="UP001321473"/>
    </source>
</evidence>
<feature type="region of interest" description="Disordered" evidence="1">
    <location>
        <begin position="724"/>
        <end position="752"/>
    </location>
</feature>
<evidence type="ECO:0000256" key="1">
    <source>
        <dbReference type="SAM" id="MobiDB-lite"/>
    </source>
</evidence>
<dbReference type="EMBL" id="JARKHS020013444">
    <property type="protein sequence ID" value="KAK8775988.1"/>
    <property type="molecule type" value="Genomic_DNA"/>
</dbReference>
<accession>A0AAQ4EN42</accession>
<feature type="region of interest" description="Disordered" evidence="1">
    <location>
        <begin position="119"/>
        <end position="217"/>
    </location>
</feature>
<feature type="region of interest" description="Disordered" evidence="1">
    <location>
        <begin position="672"/>
        <end position="707"/>
    </location>
</feature>
<proteinExistence type="predicted"/>